<reference evidence="1 2" key="1">
    <citation type="journal article" date="2016" name="Mol. Biol. Evol.">
        <title>Comparative Genomics of Early-Diverging Mushroom-Forming Fungi Provides Insights into the Origins of Lignocellulose Decay Capabilities.</title>
        <authorList>
            <person name="Nagy L.G."/>
            <person name="Riley R."/>
            <person name="Tritt A."/>
            <person name="Adam C."/>
            <person name="Daum C."/>
            <person name="Floudas D."/>
            <person name="Sun H."/>
            <person name="Yadav J.S."/>
            <person name="Pangilinan J."/>
            <person name="Larsson K.H."/>
            <person name="Matsuura K."/>
            <person name="Barry K."/>
            <person name="Labutti K."/>
            <person name="Kuo R."/>
            <person name="Ohm R.A."/>
            <person name="Bhattacharya S.S."/>
            <person name="Shirouzu T."/>
            <person name="Yoshinaga Y."/>
            <person name="Martin F.M."/>
            <person name="Grigoriev I.V."/>
            <person name="Hibbett D.S."/>
        </authorList>
    </citation>
    <scope>NUCLEOTIDE SEQUENCE [LARGE SCALE GENOMIC DNA]</scope>
    <source>
        <strain evidence="1 2">CBS 109695</strain>
    </source>
</reference>
<name>A0A166B406_9AGAM</name>
<protein>
    <submittedName>
        <fullName evidence="1">Uncharacterized protein</fullName>
    </submittedName>
</protein>
<organism evidence="1 2">
    <name type="scientific">Athelia psychrophila</name>
    <dbReference type="NCBI Taxonomy" id="1759441"/>
    <lineage>
        <taxon>Eukaryota</taxon>
        <taxon>Fungi</taxon>
        <taxon>Dikarya</taxon>
        <taxon>Basidiomycota</taxon>
        <taxon>Agaricomycotina</taxon>
        <taxon>Agaricomycetes</taxon>
        <taxon>Agaricomycetidae</taxon>
        <taxon>Atheliales</taxon>
        <taxon>Atheliaceae</taxon>
        <taxon>Athelia</taxon>
    </lineage>
</organism>
<dbReference type="Proteomes" id="UP000076532">
    <property type="component" value="Unassembled WGS sequence"/>
</dbReference>
<sequence>MSSPAGCMSINDSNLSLHCILPSLPIRFWPDAPDENGTSTPLPIYPLLQREIMPESQHISESRYMGRRKRAKLPNRMGIHTPEHASPLVSHLFTRLSLSFRWHDCNSASRAHMSDLSLGITSTLSQHCGMKYFCRFIPHPLMASS</sequence>
<evidence type="ECO:0000313" key="1">
    <source>
        <dbReference type="EMBL" id="KZP12252.1"/>
    </source>
</evidence>
<proteinExistence type="predicted"/>
<dbReference type="EMBL" id="KV417650">
    <property type="protein sequence ID" value="KZP12252.1"/>
    <property type="molecule type" value="Genomic_DNA"/>
</dbReference>
<accession>A0A166B406</accession>
<evidence type="ECO:0000313" key="2">
    <source>
        <dbReference type="Proteomes" id="UP000076532"/>
    </source>
</evidence>
<gene>
    <name evidence="1" type="ORF">FIBSPDRAFT_165645</name>
</gene>
<keyword evidence="2" id="KW-1185">Reference proteome</keyword>
<dbReference type="AlphaFoldDB" id="A0A166B406"/>